<comment type="caution">
    <text evidence="4">The sequence shown here is derived from an EMBL/GenBank/DDBJ whole genome shotgun (WGS) entry which is preliminary data.</text>
</comment>
<gene>
    <name evidence="4" type="ORF">JMJ55_26425</name>
</gene>
<reference evidence="4 5" key="1">
    <citation type="submission" date="2021-01" db="EMBL/GenBank/DDBJ databases">
        <title>Belnapia mucosa sp. nov. and Belnapia arida sp. nov., isolated from the Tabernas Desert (Almeria, Spain).</title>
        <authorList>
            <person name="Molina-Menor E."/>
            <person name="Vidal-Verdu A."/>
            <person name="Calonge A."/>
            <person name="Satari L."/>
            <person name="Pereto Magraner J."/>
            <person name="Porcar Miralles M."/>
        </authorList>
    </citation>
    <scope>NUCLEOTIDE SEQUENCE [LARGE SCALE GENOMIC DNA]</scope>
    <source>
        <strain evidence="4 5">T6</strain>
    </source>
</reference>
<keyword evidence="5" id="KW-1185">Reference proteome</keyword>
<evidence type="ECO:0000256" key="1">
    <source>
        <dbReference type="ARBA" id="ARBA00023002"/>
    </source>
</evidence>
<evidence type="ECO:0000313" key="4">
    <source>
        <dbReference type="EMBL" id="MBL6458870.1"/>
    </source>
</evidence>
<evidence type="ECO:0000259" key="3">
    <source>
        <dbReference type="Pfam" id="PF01494"/>
    </source>
</evidence>
<dbReference type="InterPro" id="IPR002938">
    <property type="entry name" value="FAD-bd"/>
</dbReference>
<evidence type="ECO:0000313" key="5">
    <source>
        <dbReference type="Proteomes" id="UP000606490"/>
    </source>
</evidence>
<accession>A0ABS1VB54</accession>
<dbReference type="NCBIfam" id="NF005720">
    <property type="entry name" value="PRK07538.1"/>
    <property type="match status" value="1"/>
</dbReference>
<dbReference type="PRINTS" id="PR00420">
    <property type="entry name" value="RNGMNOXGNASE"/>
</dbReference>
<organism evidence="4 5">
    <name type="scientific">Belnapia mucosa</name>
    <dbReference type="NCBI Taxonomy" id="2804532"/>
    <lineage>
        <taxon>Bacteria</taxon>
        <taxon>Pseudomonadati</taxon>
        <taxon>Pseudomonadota</taxon>
        <taxon>Alphaproteobacteria</taxon>
        <taxon>Acetobacterales</taxon>
        <taxon>Roseomonadaceae</taxon>
        <taxon>Belnapia</taxon>
    </lineage>
</organism>
<dbReference type="SUPFAM" id="SSF51905">
    <property type="entry name" value="FAD/NAD(P)-binding domain"/>
    <property type="match status" value="1"/>
</dbReference>
<protein>
    <submittedName>
        <fullName evidence="4">Flavin-dependent oxidoreductase</fullName>
    </submittedName>
</protein>
<feature type="domain" description="FAD-binding" evidence="3">
    <location>
        <begin position="2"/>
        <end position="171"/>
    </location>
</feature>
<dbReference type="RefSeq" id="WP_202828612.1">
    <property type="nucleotide sequence ID" value="NZ_JAEUXJ010000021.1"/>
</dbReference>
<name>A0ABS1VB54_9PROT</name>
<feature type="domain" description="FAD-binding" evidence="3">
    <location>
        <begin position="288"/>
        <end position="353"/>
    </location>
</feature>
<sequence length="424" mass="45987">MRVIIVGAGIGGLTTALSLRAAGINATLFEAAPRIGAPSLGINLQPTAVRELAEMGLLERLAEVAAPIEALRFFNRHGQEVWAEPRGLACGFRWPQYAVNRGALQALLHQAVCDRLGRDRVIVGHALAGFEQDGNGVLAHFIDPASGKRVHSERGDVLVGADGLHSAVRRHYYPDQALRFAGQLMWRGLSEGPAFLGGRTMVIAGHRNQKFLAYSMGPAGNGREIINWVAELGQSGGAPPREDWNRSVDKSVFSSHFAGWRFGWLDAPAIIDRAEVVLEFPKFDRDPVDRWSFGRVTLLGDAAHPMQPAGSQAGSQAILDARVLAWHLAKAADDVQGALRTYEADRLPVTRDIALQNRAMGAEAMMDIAEERAPQGFADIEPVLPRAEREEHAAAYRRLSGLEVEGVNTRPSYDVLAMSLSPPA</sequence>
<keyword evidence="2" id="KW-0503">Monooxygenase</keyword>
<dbReference type="Pfam" id="PF01494">
    <property type="entry name" value="FAD_binding_3"/>
    <property type="match status" value="2"/>
</dbReference>
<proteinExistence type="predicted"/>
<keyword evidence="1" id="KW-0560">Oxidoreductase</keyword>
<dbReference type="PANTHER" id="PTHR13789">
    <property type="entry name" value="MONOOXYGENASE"/>
    <property type="match status" value="1"/>
</dbReference>
<dbReference type="InterPro" id="IPR050493">
    <property type="entry name" value="FAD-dep_Monooxygenase_BioMet"/>
</dbReference>
<dbReference type="Gene3D" id="3.30.9.30">
    <property type="match status" value="1"/>
</dbReference>
<evidence type="ECO:0000256" key="2">
    <source>
        <dbReference type="ARBA" id="ARBA00023033"/>
    </source>
</evidence>
<dbReference type="InterPro" id="IPR036188">
    <property type="entry name" value="FAD/NAD-bd_sf"/>
</dbReference>
<dbReference type="Proteomes" id="UP000606490">
    <property type="component" value="Unassembled WGS sequence"/>
</dbReference>
<dbReference type="Gene3D" id="3.50.50.60">
    <property type="entry name" value="FAD/NAD(P)-binding domain"/>
    <property type="match status" value="1"/>
</dbReference>
<dbReference type="PANTHER" id="PTHR13789:SF268">
    <property type="entry name" value="5-METHYLPHENAZINE-1-CARBOXYLATE 1-MONOOXYGENASE"/>
    <property type="match status" value="1"/>
</dbReference>
<dbReference type="EMBL" id="JAEUXJ010000021">
    <property type="protein sequence ID" value="MBL6458870.1"/>
    <property type="molecule type" value="Genomic_DNA"/>
</dbReference>
<dbReference type="SUPFAM" id="SSF54373">
    <property type="entry name" value="FAD-linked reductases, C-terminal domain"/>
    <property type="match status" value="1"/>
</dbReference>